<evidence type="ECO:0000313" key="2">
    <source>
        <dbReference type="Proteomes" id="UP000789901"/>
    </source>
</evidence>
<sequence>MSCSNVSEKYPKWLREEQDKGNIVVFEHTLFRNINFIGKEETVVEEFITNKNRKTIPILTRNGTSNLFSVGPSVQMLNEPSLKNLKKSSSNELIAQGLI</sequence>
<gene>
    <name evidence="1" type="ORF">GMARGA_LOCUS4214</name>
</gene>
<keyword evidence="2" id="KW-1185">Reference proteome</keyword>
<dbReference type="EMBL" id="CAJVQB010001628">
    <property type="protein sequence ID" value="CAG8543776.1"/>
    <property type="molecule type" value="Genomic_DNA"/>
</dbReference>
<proteinExistence type="predicted"/>
<name>A0ABM8W7C7_GIGMA</name>
<evidence type="ECO:0000313" key="1">
    <source>
        <dbReference type="EMBL" id="CAG8543776.1"/>
    </source>
</evidence>
<comment type="caution">
    <text evidence="1">The sequence shown here is derived from an EMBL/GenBank/DDBJ whole genome shotgun (WGS) entry which is preliminary data.</text>
</comment>
<dbReference type="Proteomes" id="UP000789901">
    <property type="component" value="Unassembled WGS sequence"/>
</dbReference>
<feature type="non-terminal residue" evidence="1">
    <location>
        <position position="99"/>
    </location>
</feature>
<accession>A0ABM8W7C7</accession>
<reference evidence="1 2" key="1">
    <citation type="submission" date="2021-06" db="EMBL/GenBank/DDBJ databases">
        <authorList>
            <person name="Kallberg Y."/>
            <person name="Tangrot J."/>
            <person name="Rosling A."/>
        </authorList>
    </citation>
    <scope>NUCLEOTIDE SEQUENCE [LARGE SCALE GENOMIC DNA]</scope>
    <source>
        <strain evidence="1 2">120-4 pot B 10/14</strain>
    </source>
</reference>
<organism evidence="1 2">
    <name type="scientific">Gigaspora margarita</name>
    <dbReference type="NCBI Taxonomy" id="4874"/>
    <lineage>
        <taxon>Eukaryota</taxon>
        <taxon>Fungi</taxon>
        <taxon>Fungi incertae sedis</taxon>
        <taxon>Mucoromycota</taxon>
        <taxon>Glomeromycotina</taxon>
        <taxon>Glomeromycetes</taxon>
        <taxon>Diversisporales</taxon>
        <taxon>Gigasporaceae</taxon>
        <taxon>Gigaspora</taxon>
    </lineage>
</organism>
<protein>
    <submittedName>
        <fullName evidence="1">43486_t:CDS:1</fullName>
    </submittedName>
</protein>